<dbReference type="InterPro" id="IPR005119">
    <property type="entry name" value="LysR_subst-bd"/>
</dbReference>
<gene>
    <name evidence="6" type="ORF">FLL45_13415</name>
</gene>
<dbReference type="GO" id="GO:0043565">
    <property type="term" value="F:sequence-specific DNA binding"/>
    <property type="evidence" value="ECO:0007669"/>
    <property type="project" value="TreeGrafter"/>
</dbReference>
<evidence type="ECO:0000256" key="2">
    <source>
        <dbReference type="ARBA" id="ARBA00023015"/>
    </source>
</evidence>
<feature type="domain" description="HTH lysR-type" evidence="5">
    <location>
        <begin position="10"/>
        <end position="59"/>
    </location>
</feature>
<protein>
    <submittedName>
        <fullName evidence="6">LysR family transcriptional regulator</fullName>
    </submittedName>
</protein>
<dbReference type="GO" id="GO:0003700">
    <property type="term" value="F:DNA-binding transcription factor activity"/>
    <property type="evidence" value="ECO:0007669"/>
    <property type="project" value="InterPro"/>
</dbReference>
<dbReference type="AlphaFoldDB" id="A0A545T9H5"/>
<evidence type="ECO:0000313" key="7">
    <source>
        <dbReference type="Proteomes" id="UP000317839"/>
    </source>
</evidence>
<proteinExistence type="inferred from homology"/>
<dbReference type="Gene3D" id="1.10.10.10">
    <property type="entry name" value="Winged helix-like DNA-binding domain superfamily/Winged helix DNA-binding domain"/>
    <property type="match status" value="1"/>
</dbReference>
<dbReference type="SUPFAM" id="SSF46785">
    <property type="entry name" value="Winged helix' DNA-binding domain"/>
    <property type="match status" value="1"/>
</dbReference>
<dbReference type="EMBL" id="VIKR01000003">
    <property type="protein sequence ID" value="TQV73862.1"/>
    <property type="molecule type" value="Genomic_DNA"/>
</dbReference>
<evidence type="ECO:0000256" key="4">
    <source>
        <dbReference type="ARBA" id="ARBA00023163"/>
    </source>
</evidence>
<comment type="similarity">
    <text evidence="1">Belongs to the LysR transcriptional regulatory family.</text>
</comment>
<organism evidence="6 7">
    <name type="scientific">Aliikangiella marina</name>
    <dbReference type="NCBI Taxonomy" id="1712262"/>
    <lineage>
        <taxon>Bacteria</taxon>
        <taxon>Pseudomonadati</taxon>
        <taxon>Pseudomonadota</taxon>
        <taxon>Gammaproteobacteria</taxon>
        <taxon>Oceanospirillales</taxon>
        <taxon>Pleioneaceae</taxon>
        <taxon>Aliikangiella</taxon>
    </lineage>
</organism>
<dbReference type="PANTHER" id="PTHR30537:SF10">
    <property type="entry name" value="TRANSCRIPTIONAL REGULATOR-RELATED"/>
    <property type="match status" value="1"/>
</dbReference>
<dbReference type="CDD" id="cd08422">
    <property type="entry name" value="PBP2_CrgA_like"/>
    <property type="match status" value="1"/>
</dbReference>
<dbReference type="PANTHER" id="PTHR30537">
    <property type="entry name" value="HTH-TYPE TRANSCRIPTIONAL REGULATOR"/>
    <property type="match status" value="1"/>
</dbReference>
<keyword evidence="3" id="KW-0238">DNA-binding</keyword>
<dbReference type="SUPFAM" id="SSF53850">
    <property type="entry name" value="Periplasmic binding protein-like II"/>
    <property type="match status" value="1"/>
</dbReference>
<keyword evidence="4" id="KW-0804">Transcription</keyword>
<dbReference type="Proteomes" id="UP000317839">
    <property type="component" value="Unassembled WGS sequence"/>
</dbReference>
<dbReference type="PROSITE" id="PS50931">
    <property type="entry name" value="HTH_LYSR"/>
    <property type="match status" value="1"/>
</dbReference>
<sequence>MHRWQGFEEFVQVVKAGSFSGAARLMGVSKGYISQQVSKLEDRLASRLLHRTTRKLHLTETGEIYYKHCVQIIQDLDEAEYAVSHSRDRVQGVLRISSPHLLGETYLVPAIAEFLEQHPRLEIALDFSSKKIDLLDDQYDVAIQVGKRDDVNVVNQLLATTRFHIVASQEYLSNSSALDRPEDLKRHNCLLFEERGVVKPWLLKKENEAQTTAIKVKSHWRSNSGPAIRAAALNNLGVAYLPDYYLKDWIKSRQLEVLLSDWTHIERQIVAIYPHKNYVLAKTRLFIDFLGEFFQRSKNQLTLS</sequence>
<dbReference type="RefSeq" id="WP_142942570.1">
    <property type="nucleotide sequence ID" value="NZ_VIKR01000003.1"/>
</dbReference>
<dbReference type="Pfam" id="PF03466">
    <property type="entry name" value="LysR_substrate"/>
    <property type="match status" value="1"/>
</dbReference>
<dbReference type="InterPro" id="IPR036390">
    <property type="entry name" value="WH_DNA-bd_sf"/>
</dbReference>
<accession>A0A545T9H5</accession>
<name>A0A545T9H5_9GAMM</name>
<evidence type="ECO:0000256" key="1">
    <source>
        <dbReference type="ARBA" id="ARBA00009437"/>
    </source>
</evidence>
<keyword evidence="2" id="KW-0805">Transcription regulation</keyword>
<reference evidence="6 7" key="1">
    <citation type="submission" date="2019-06" db="EMBL/GenBank/DDBJ databases">
        <title>Draft genome of Aliikangiella marina GYP-15.</title>
        <authorList>
            <person name="Wang G."/>
        </authorList>
    </citation>
    <scope>NUCLEOTIDE SEQUENCE [LARGE SCALE GENOMIC DNA]</scope>
    <source>
        <strain evidence="6 7">GYP-15</strain>
    </source>
</reference>
<dbReference type="InterPro" id="IPR036388">
    <property type="entry name" value="WH-like_DNA-bd_sf"/>
</dbReference>
<evidence type="ECO:0000259" key="5">
    <source>
        <dbReference type="PROSITE" id="PS50931"/>
    </source>
</evidence>
<dbReference type="InterPro" id="IPR058163">
    <property type="entry name" value="LysR-type_TF_proteobact-type"/>
</dbReference>
<dbReference type="FunFam" id="1.10.10.10:FF:000001">
    <property type="entry name" value="LysR family transcriptional regulator"/>
    <property type="match status" value="1"/>
</dbReference>
<dbReference type="OrthoDB" id="9815676at2"/>
<dbReference type="GO" id="GO:0006351">
    <property type="term" value="P:DNA-templated transcription"/>
    <property type="evidence" value="ECO:0007669"/>
    <property type="project" value="TreeGrafter"/>
</dbReference>
<dbReference type="Gene3D" id="3.40.190.290">
    <property type="match status" value="1"/>
</dbReference>
<comment type="caution">
    <text evidence="6">The sequence shown here is derived from an EMBL/GenBank/DDBJ whole genome shotgun (WGS) entry which is preliminary data.</text>
</comment>
<dbReference type="Pfam" id="PF00126">
    <property type="entry name" value="HTH_1"/>
    <property type="match status" value="1"/>
</dbReference>
<dbReference type="InterPro" id="IPR000847">
    <property type="entry name" value="LysR_HTH_N"/>
</dbReference>
<evidence type="ECO:0000313" key="6">
    <source>
        <dbReference type="EMBL" id="TQV73862.1"/>
    </source>
</evidence>
<evidence type="ECO:0000256" key="3">
    <source>
        <dbReference type="ARBA" id="ARBA00023125"/>
    </source>
</evidence>
<keyword evidence="7" id="KW-1185">Reference proteome</keyword>